<feature type="compositionally biased region" description="Low complexity" evidence="1">
    <location>
        <begin position="94"/>
        <end position="108"/>
    </location>
</feature>
<gene>
    <name evidence="2" type="ORF">R3Q59_02160</name>
</gene>
<comment type="caution">
    <text evidence="2">The sequence shown here is derived from an EMBL/GenBank/DDBJ whole genome shotgun (WGS) entry which is preliminary data.</text>
</comment>
<reference evidence="2 3" key="1">
    <citation type="submission" date="2023-10" db="EMBL/GenBank/DDBJ databases">
        <title>Development of a sustainable strategy for remediation of hydrocarbon-contaminated territories based on the waste exchange concept.</title>
        <authorList>
            <person name="Krivoruchko A."/>
        </authorList>
    </citation>
    <scope>NUCLEOTIDE SEQUENCE [LARGE SCALE GENOMIC DNA]</scope>
    <source>
        <strain evidence="2 3">IEGM 60</strain>
    </source>
</reference>
<dbReference type="InterPro" id="IPR014746">
    <property type="entry name" value="Gln_synth/guanido_kin_cat_dom"/>
</dbReference>
<organism evidence="2 3">
    <name type="scientific">Rhodococcus jostii</name>
    <dbReference type="NCBI Taxonomy" id="132919"/>
    <lineage>
        <taxon>Bacteria</taxon>
        <taxon>Bacillati</taxon>
        <taxon>Actinomycetota</taxon>
        <taxon>Actinomycetes</taxon>
        <taxon>Mycobacteriales</taxon>
        <taxon>Nocardiaceae</taxon>
        <taxon>Rhodococcus</taxon>
    </lineage>
</organism>
<name>A0ABU4C7N1_RHOJO</name>
<sequence length="118" mass="12507">MPATDDDAAVVATLIQGLSSPPTALLRGYTPSPVDTHAAYWRAARDGIDGHGIDPVSGHLVPATDPILRLLDHLRPALGRTSDYHRAHQAHQRSSPAAPAPSSNAAPSEQAHRRTRST</sequence>
<proteinExistence type="predicted"/>
<dbReference type="EMBL" id="JAWLKA010000001">
    <property type="protein sequence ID" value="MDV6279310.1"/>
    <property type="molecule type" value="Genomic_DNA"/>
</dbReference>
<dbReference type="Proteomes" id="UP001185737">
    <property type="component" value="Unassembled WGS sequence"/>
</dbReference>
<dbReference type="RefSeq" id="WP_280783738.1">
    <property type="nucleotide sequence ID" value="NZ_JAWLKA010000001.1"/>
</dbReference>
<protein>
    <submittedName>
        <fullName evidence="2">Uncharacterized protein</fullName>
    </submittedName>
</protein>
<dbReference type="SUPFAM" id="SSF55931">
    <property type="entry name" value="Glutamine synthetase/guanido kinase"/>
    <property type="match status" value="1"/>
</dbReference>
<evidence type="ECO:0000313" key="2">
    <source>
        <dbReference type="EMBL" id="MDV6279310.1"/>
    </source>
</evidence>
<evidence type="ECO:0000256" key="1">
    <source>
        <dbReference type="SAM" id="MobiDB-lite"/>
    </source>
</evidence>
<accession>A0ABU4C7N1</accession>
<evidence type="ECO:0000313" key="3">
    <source>
        <dbReference type="Proteomes" id="UP001185737"/>
    </source>
</evidence>
<feature type="region of interest" description="Disordered" evidence="1">
    <location>
        <begin position="80"/>
        <end position="118"/>
    </location>
</feature>
<keyword evidence="3" id="KW-1185">Reference proteome</keyword>
<dbReference type="Gene3D" id="3.30.590.20">
    <property type="match status" value="1"/>
</dbReference>